<dbReference type="CDD" id="cd04278">
    <property type="entry name" value="ZnMc_MMP"/>
    <property type="match status" value="1"/>
</dbReference>
<dbReference type="PANTHER" id="PTHR10201">
    <property type="entry name" value="MATRIX METALLOPROTEINASE"/>
    <property type="match status" value="1"/>
</dbReference>
<dbReference type="InterPro" id="IPR006026">
    <property type="entry name" value="Peptidase_Metallo"/>
</dbReference>
<comment type="similarity">
    <text evidence="2">Belongs to the peptidase M10A family.</text>
</comment>
<evidence type="ECO:0000256" key="2">
    <source>
        <dbReference type="ARBA" id="ARBA00010370"/>
    </source>
</evidence>
<dbReference type="InterPro" id="IPR021190">
    <property type="entry name" value="Pept_M10A"/>
</dbReference>
<evidence type="ECO:0000256" key="9">
    <source>
        <dbReference type="SAM" id="SignalP"/>
    </source>
</evidence>
<keyword evidence="4" id="KW-0479">Metal-binding</keyword>
<dbReference type="SMART" id="SM00235">
    <property type="entry name" value="ZnMc"/>
    <property type="match status" value="1"/>
</dbReference>
<dbReference type="EMBL" id="CAXLJM020000124">
    <property type="protein sequence ID" value="CAL8139128.1"/>
    <property type="molecule type" value="Genomic_DNA"/>
</dbReference>
<dbReference type="Proteomes" id="UP001642540">
    <property type="component" value="Unassembled WGS sequence"/>
</dbReference>
<comment type="cofactor">
    <cofactor evidence="1">
        <name>Zn(2+)</name>
        <dbReference type="ChEBI" id="CHEBI:29105"/>
    </cofactor>
</comment>
<dbReference type="InterPro" id="IPR001818">
    <property type="entry name" value="Pept_M10_metallopeptidase"/>
</dbReference>
<keyword evidence="12" id="KW-1185">Reference proteome</keyword>
<keyword evidence="8" id="KW-0482">Metalloprotease</keyword>
<evidence type="ECO:0000256" key="6">
    <source>
        <dbReference type="ARBA" id="ARBA00022801"/>
    </source>
</evidence>
<name>A0ABP1RZ44_9HEXA</name>
<keyword evidence="3" id="KW-0645">Protease</keyword>
<evidence type="ECO:0000256" key="5">
    <source>
        <dbReference type="ARBA" id="ARBA00022729"/>
    </source>
</evidence>
<protein>
    <recommendedName>
        <fullName evidence="10">Peptidase metallopeptidase domain-containing protein</fullName>
    </recommendedName>
</protein>
<evidence type="ECO:0000256" key="3">
    <source>
        <dbReference type="ARBA" id="ARBA00022670"/>
    </source>
</evidence>
<dbReference type="Pfam" id="PF00413">
    <property type="entry name" value="Peptidase_M10"/>
    <property type="match status" value="1"/>
</dbReference>
<accession>A0ABP1RZ44</accession>
<dbReference type="PANTHER" id="PTHR10201:SF291">
    <property type="entry name" value="MATRIX METALLOPROTEINASE 1, ISOFORM C-RELATED"/>
    <property type="match status" value="1"/>
</dbReference>
<evidence type="ECO:0000256" key="7">
    <source>
        <dbReference type="ARBA" id="ARBA00022833"/>
    </source>
</evidence>
<dbReference type="InterPro" id="IPR033739">
    <property type="entry name" value="M10A_MMP"/>
</dbReference>
<comment type="caution">
    <text evidence="11">The sequence shown here is derived from an EMBL/GenBank/DDBJ whole genome shotgun (WGS) entry which is preliminary data.</text>
</comment>
<feature type="domain" description="Peptidase metallopeptidase" evidence="10">
    <location>
        <begin position="108"/>
        <end position="270"/>
    </location>
</feature>
<keyword evidence="7" id="KW-0862">Zinc</keyword>
<keyword evidence="6" id="KW-0378">Hydrolase</keyword>
<dbReference type="InterPro" id="IPR024079">
    <property type="entry name" value="MetalloPept_cat_dom_sf"/>
</dbReference>
<evidence type="ECO:0000313" key="12">
    <source>
        <dbReference type="Proteomes" id="UP001642540"/>
    </source>
</evidence>
<feature type="signal peptide" evidence="9">
    <location>
        <begin position="1"/>
        <end position="30"/>
    </location>
</feature>
<organism evidence="11 12">
    <name type="scientific">Orchesella dallaii</name>
    <dbReference type="NCBI Taxonomy" id="48710"/>
    <lineage>
        <taxon>Eukaryota</taxon>
        <taxon>Metazoa</taxon>
        <taxon>Ecdysozoa</taxon>
        <taxon>Arthropoda</taxon>
        <taxon>Hexapoda</taxon>
        <taxon>Collembola</taxon>
        <taxon>Entomobryomorpha</taxon>
        <taxon>Entomobryoidea</taxon>
        <taxon>Orchesellidae</taxon>
        <taxon>Orchesellinae</taxon>
        <taxon>Orchesella</taxon>
    </lineage>
</organism>
<dbReference type="PRINTS" id="PR00138">
    <property type="entry name" value="MATRIXIN"/>
</dbReference>
<feature type="chain" id="PRO_5046138480" description="Peptidase metallopeptidase domain-containing protein" evidence="9">
    <location>
        <begin position="31"/>
        <end position="366"/>
    </location>
</feature>
<proteinExistence type="inferred from homology"/>
<evidence type="ECO:0000313" key="11">
    <source>
        <dbReference type="EMBL" id="CAL8139128.1"/>
    </source>
</evidence>
<sequence>MVATKSNHLFVIAIILARLISLHGVGIAFAKPHYNNYDYGYDSWPANNWNNHPRAPRTYGEYAGESVAPETHPNRREIPSPRVNTKKVARCGVEDDHDGLGPLSYKVLKTKWEFYHLTYKISKYPSSRQTLGGRENIHAELRRAFALWEEVTPFTFEPSRGEVHINIRFESGVHQDVRKYGEFDGPGGILAHAFSPTIGMIHFDEDEYWTMGSSEGKNFFQVAAHEIGHTIGLDHSEVLDSLMYPNYLRYIPDFRLHPDDIQGIQKIYGAPRHTVPEVDYEGYTDPYYDYEPEDQLPFIEYEVPEYDYSEDQLENGLESRFAPEDYAMPPQWGRQTYGRTEHLVLMNGRQMMPHYGGQNLYSTRYD</sequence>
<gene>
    <name evidence="11" type="ORF">ODALV1_LOCUS27696</name>
</gene>
<keyword evidence="5 9" id="KW-0732">Signal</keyword>
<evidence type="ECO:0000256" key="4">
    <source>
        <dbReference type="ARBA" id="ARBA00022723"/>
    </source>
</evidence>
<dbReference type="SUPFAM" id="SSF55486">
    <property type="entry name" value="Metalloproteases ('zincins'), catalytic domain"/>
    <property type="match status" value="1"/>
</dbReference>
<evidence type="ECO:0000259" key="10">
    <source>
        <dbReference type="SMART" id="SM00235"/>
    </source>
</evidence>
<evidence type="ECO:0000256" key="8">
    <source>
        <dbReference type="ARBA" id="ARBA00023049"/>
    </source>
</evidence>
<evidence type="ECO:0000256" key="1">
    <source>
        <dbReference type="ARBA" id="ARBA00001947"/>
    </source>
</evidence>
<dbReference type="Gene3D" id="3.40.390.10">
    <property type="entry name" value="Collagenase (Catalytic Domain)"/>
    <property type="match status" value="1"/>
</dbReference>
<reference evidence="11 12" key="1">
    <citation type="submission" date="2024-08" db="EMBL/GenBank/DDBJ databases">
        <authorList>
            <person name="Cucini C."/>
            <person name="Frati F."/>
        </authorList>
    </citation>
    <scope>NUCLEOTIDE SEQUENCE [LARGE SCALE GENOMIC DNA]</scope>
</reference>